<dbReference type="SUPFAM" id="SSF53383">
    <property type="entry name" value="PLP-dependent transferases"/>
    <property type="match status" value="1"/>
</dbReference>
<proteinExistence type="inferred from homology"/>
<organism evidence="8 9">
    <name type="scientific">Mytilus galloprovincialis</name>
    <name type="common">Mediterranean mussel</name>
    <dbReference type="NCBI Taxonomy" id="29158"/>
    <lineage>
        <taxon>Eukaryota</taxon>
        <taxon>Metazoa</taxon>
        <taxon>Spiralia</taxon>
        <taxon>Lophotrochozoa</taxon>
        <taxon>Mollusca</taxon>
        <taxon>Bivalvia</taxon>
        <taxon>Autobranchia</taxon>
        <taxon>Pteriomorphia</taxon>
        <taxon>Mytilida</taxon>
        <taxon>Mytiloidea</taxon>
        <taxon>Mytilidae</taxon>
        <taxon>Mytilinae</taxon>
        <taxon>Mytilus</taxon>
    </lineage>
</organism>
<dbReference type="FunFam" id="3.40.640.10:FF:000025">
    <property type="entry name" value="Histidine decarboxylase"/>
    <property type="match status" value="1"/>
</dbReference>
<dbReference type="CDD" id="cd06450">
    <property type="entry name" value="DOPA_deC_like"/>
    <property type="match status" value="1"/>
</dbReference>
<dbReference type="GO" id="GO:0005737">
    <property type="term" value="C:cytoplasm"/>
    <property type="evidence" value="ECO:0007669"/>
    <property type="project" value="TreeGrafter"/>
</dbReference>
<accession>A0A8B6FED3</accession>
<dbReference type="FunFam" id="1.20.1340.10:FF:000001">
    <property type="entry name" value="Histidine decarboxylase"/>
    <property type="match status" value="1"/>
</dbReference>
<dbReference type="GO" id="GO:0019752">
    <property type="term" value="P:carboxylic acid metabolic process"/>
    <property type="evidence" value="ECO:0007669"/>
    <property type="project" value="InterPro"/>
</dbReference>
<dbReference type="FunFam" id="3.90.1150.10:FF:000018">
    <property type="entry name" value="Histidine decarboxylase"/>
    <property type="match status" value="1"/>
</dbReference>
<comment type="caution">
    <text evidence="8">The sequence shown here is derived from an EMBL/GenBank/DDBJ whole genome shotgun (WGS) entry which is preliminary data.</text>
</comment>
<evidence type="ECO:0000313" key="9">
    <source>
        <dbReference type="Proteomes" id="UP000596742"/>
    </source>
</evidence>
<comment type="similarity">
    <text evidence="2 7">Belongs to the group II decarboxylase family.</text>
</comment>
<name>A0A8B6FED3_MYTGA</name>
<keyword evidence="3" id="KW-0210">Decarboxylase</keyword>
<dbReference type="GO" id="GO:0030170">
    <property type="term" value="F:pyridoxal phosphate binding"/>
    <property type="evidence" value="ECO:0007669"/>
    <property type="project" value="InterPro"/>
</dbReference>
<evidence type="ECO:0000256" key="6">
    <source>
        <dbReference type="PIRSR" id="PIRSR602129-50"/>
    </source>
</evidence>
<dbReference type="InterPro" id="IPR015422">
    <property type="entry name" value="PyrdxlP-dep_Trfase_small"/>
</dbReference>
<feature type="modified residue" description="N6-(pyridoxal phosphate)lysine" evidence="6">
    <location>
        <position position="302"/>
    </location>
</feature>
<evidence type="ECO:0000256" key="3">
    <source>
        <dbReference type="ARBA" id="ARBA00022793"/>
    </source>
</evidence>
<dbReference type="Proteomes" id="UP000596742">
    <property type="component" value="Unassembled WGS sequence"/>
</dbReference>
<dbReference type="InterPro" id="IPR021115">
    <property type="entry name" value="Pyridoxal-P_BS"/>
</dbReference>
<keyword evidence="9" id="KW-1185">Reference proteome</keyword>
<dbReference type="PROSITE" id="PS00392">
    <property type="entry name" value="DDC_GAD_HDC_YDC"/>
    <property type="match status" value="1"/>
</dbReference>
<dbReference type="InterPro" id="IPR015421">
    <property type="entry name" value="PyrdxlP-dep_Trfase_major"/>
</dbReference>
<evidence type="ECO:0000256" key="4">
    <source>
        <dbReference type="ARBA" id="ARBA00022898"/>
    </source>
</evidence>
<dbReference type="Gene3D" id="3.90.1150.10">
    <property type="entry name" value="Aspartate Aminotransferase, domain 1"/>
    <property type="match status" value="1"/>
</dbReference>
<evidence type="ECO:0008006" key="10">
    <source>
        <dbReference type="Google" id="ProtNLM"/>
    </source>
</evidence>
<keyword evidence="5 7" id="KW-0456">Lyase</keyword>
<evidence type="ECO:0000256" key="7">
    <source>
        <dbReference type="RuleBase" id="RU000382"/>
    </source>
</evidence>
<evidence type="ECO:0000256" key="2">
    <source>
        <dbReference type="ARBA" id="ARBA00009533"/>
    </source>
</evidence>
<sequence>MDASDFRKRGKEMVDYIADYMETISNRRVTPDVEPGYLAEKLPKRAPKKGEEFNDIMIDVDKYIIPGITHWQHPHFHAFFPAGNSFPSILGDMLSDAIGCVGFSWAASPACTELEIVVLDWFGKMLGLPNEFLHEGGTGGGVIQGSASECVLVTLLAARHTTLKDLKGKFPFVDDGILLPKLVAYSSKLAHSCVEKAGMIGLVKMRQLDVDEHFSLRGHVLERAIEEDRRLGLIPFYVCATLGTTACCSFDHLQELSEVCAKESVWLHVDAAYAGNALICAENQHYIRGIENATSFNCNPNKWMLVNFDCSLMWVRNKELLTSSMAVDPLYLQHKHDDKAEDFRHWGIPLSRRFRSLKIWFVIRTYGVEGLQHYIRKHIRLAKLFETYVKNDARFEVMGKVTMGLVCFRLKGPNSLTQKLCRMINESARLYTVPALINENYVIRFCVCAQDAMESDIEYAWRIISQEASELLDQRASIESNIEAEKNDRPEEVDNNGEFDDVFPDFDDEIIFDQQRSNLQRARIRRNLFMRMVSDPKCYNPKVLRALNTDKPRHKSESDGEK</sequence>
<dbReference type="Pfam" id="PF00282">
    <property type="entry name" value="Pyridoxal_deC"/>
    <property type="match status" value="1"/>
</dbReference>
<keyword evidence="4 6" id="KW-0663">Pyridoxal phosphate</keyword>
<evidence type="ECO:0000256" key="5">
    <source>
        <dbReference type="ARBA" id="ARBA00023239"/>
    </source>
</evidence>
<dbReference type="OrthoDB" id="639767at2759"/>
<evidence type="ECO:0000313" key="8">
    <source>
        <dbReference type="EMBL" id="VDI46831.1"/>
    </source>
</evidence>
<dbReference type="PANTHER" id="PTHR11999">
    <property type="entry name" value="GROUP II PYRIDOXAL-5-PHOSPHATE DECARBOXYLASE"/>
    <property type="match status" value="1"/>
</dbReference>
<dbReference type="Gene3D" id="1.20.1340.10">
    <property type="entry name" value="dopa decarboxylase, N-terminal domain"/>
    <property type="match status" value="1"/>
</dbReference>
<dbReference type="InterPro" id="IPR002129">
    <property type="entry name" value="PyrdxlP-dep_de-COase"/>
</dbReference>
<reference evidence="8" key="1">
    <citation type="submission" date="2018-11" db="EMBL/GenBank/DDBJ databases">
        <authorList>
            <person name="Alioto T."/>
            <person name="Alioto T."/>
        </authorList>
    </citation>
    <scope>NUCLEOTIDE SEQUENCE</scope>
</reference>
<dbReference type="PRINTS" id="PR00800">
    <property type="entry name" value="YHDCRBOXLASE"/>
</dbReference>
<dbReference type="EMBL" id="UYJE01006537">
    <property type="protein sequence ID" value="VDI46831.1"/>
    <property type="molecule type" value="Genomic_DNA"/>
</dbReference>
<dbReference type="PANTHER" id="PTHR11999:SF70">
    <property type="entry name" value="MIP05841P"/>
    <property type="match status" value="1"/>
</dbReference>
<dbReference type="AlphaFoldDB" id="A0A8B6FED3"/>
<protein>
    <recommendedName>
        <fullName evidence="10">Aromatic-L-amino-acid decarboxylase</fullName>
    </recommendedName>
</protein>
<dbReference type="Gene3D" id="3.40.640.10">
    <property type="entry name" value="Type I PLP-dependent aspartate aminotransferase-like (Major domain)"/>
    <property type="match status" value="1"/>
</dbReference>
<dbReference type="GO" id="GO:0016831">
    <property type="term" value="F:carboxy-lyase activity"/>
    <property type="evidence" value="ECO:0007669"/>
    <property type="project" value="UniProtKB-KW"/>
</dbReference>
<dbReference type="InterPro" id="IPR015424">
    <property type="entry name" value="PyrdxlP-dep_Trfase"/>
</dbReference>
<gene>
    <name evidence="8" type="ORF">MGAL_10B086209</name>
</gene>
<evidence type="ECO:0000256" key="1">
    <source>
        <dbReference type="ARBA" id="ARBA00001933"/>
    </source>
</evidence>
<comment type="cofactor">
    <cofactor evidence="1 6 7">
        <name>pyridoxal 5'-phosphate</name>
        <dbReference type="ChEBI" id="CHEBI:597326"/>
    </cofactor>
</comment>
<dbReference type="GO" id="GO:0006520">
    <property type="term" value="P:amino acid metabolic process"/>
    <property type="evidence" value="ECO:0007669"/>
    <property type="project" value="InterPro"/>
</dbReference>
<dbReference type="InterPro" id="IPR010977">
    <property type="entry name" value="Aromatic_deC"/>
</dbReference>